<gene>
    <name evidence="4" type="primary">resA_3</name>
    <name evidence="4" type="ORF">Pan216_19630</name>
</gene>
<dbReference type="KEGG" id="knv:Pan216_19630"/>
<dbReference type="SUPFAM" id="SSF48452">
    <property type="entry name" value="TPR-like"/>
    <property type="match status" value="1"/>
</dbReference>
<evidence type="ECO:0000256" key="1">
    <source>
        <dbReference type="PROSITE-ProRule" id="PRU00339"/>
    </source>
</evidence>
<reference evidence="4 5" key="1">
    <citation type="submission" date="2019-02" db="EMBL/GenBank/DDBJ databases">
        <title>Deep-cultivation of Planctomycetes and their phenomic and genomic characterization uncovers novel biology.</title>
        <authorList>
            <person name="Wiegand S."/>
            <person name="Jogler M."/>
            <person name="Boedeker C."/>
            <person name="Pinto D."/>
            <person name="Vollmers J."/>
            <person name="Rivas-Marin E."/>
            <person name="Kohn T."/>
            <person name="Peeters S.H."/>
            <person name="Heuer A."/>
            <person name="Rast P."/>
            <person name="Oberbeckmann S."/>
            <person name="Bunk B."/>
            <person name="Jeske O."/>
            <person name="Meyerdierks A."/>
            <person name="Storesund J.E."/>
            <person name="Kallscheuer N."/>
            <person name="Luecker S."/>
            <person name="Lage O.M."/>
            <person name="Pohl T."/>
            <person name="Merkel B.J."/>
            <person name="Hornburger P."/>
            <person name="Mueller R.-W."/>
            <person name="Bruemmer F."/>
            <person name="Labrenz M."/>
            <person name="Spormann A.M."/>
            <person name="Op den Camp H."/>
            <person name="Overmann J."/>
            <person name="Amann R."/>
            <person name="Jetten M.S.M."/>
            <person name="Mascher T."/>
            <person name="Medema M.H."/>
            <person name="Devos D.P."/>
            <person name="Kaster A.-K."/>
            <person name="Ovreas L."/>
            <person name="Rohde M."/>
            <person name="Galperin M.Y."/>
            <person name="Jogler C."/>
        </authorList>
    </citation>
    <scope>NUCLEOTIDE SEQUENCE [LARGE SCALE GENOMIC DNA]</scope>
    <source>
        <strain evidence="4 5">Pan216</strain>
    </source>
</reference>
<feature type="signal peptide" evidence="2">
    <location>
        <begin position="1"/>
        <end position="24"/>
    </location>
</feature>
<sequence length="645" mass="71721" precursor="true">MTWHRAAALVGLASLVIGGSPVLAATPSVDQILALQPKQEGIVYDIPEGENRTKCKLQVLKKPSGWVLHDHRGFVIRRFIDANGDNVVDRWSYYMNGQEVYRESDTNGNGKADDFHWYNTAGSRWGVDSNEDGRIDGWKRISAQEASAEAVAAIKNRDFDRMARVLFTETDIRAVGLGEQAAGRAQESLRGASAKFRTLAGAIGTNLEWTRFDGHSPMSIPSDEVGSRQDLIMFQNGTIIADAGGRSIWLRVPEIVRVNDTWKLTDIPTEIDAERPIDAAGVIIPTIVEQAIASTPTPEGDAGFIEENDQIREYIGELEKLDRGAPTNSSSVNSMVKYHIERAKICAQIGAKSSRLKNREHWYEQTADSLNAAVQTGGYPQGIATLEQYGQRFDQTSWGKGLAAYFLYRAINSDYALALQKEEGHVEAQEKYLSRLAKFNKDYPESGDAADALLQLGNGMEFTNKEEEAVDYYRQLLTKFPNDESTPKAEGALRRLQSVGQPFMLAGNSIDQRGQIDTRRYRGKILVVSFWATWCDPCMKEMGNLKKLREKHAKDGLEIVGVCLDGEATAPQAMAHLRKNGYTWPQIYEKGSMESAPALQYGVISLPYVVLIDADGRVINRNVQYSDLDKEVERAIARKIASRDN</sequence>
<dbReference type="GO" id="GO:0006950">
    <property type="term" value="P:response to stress"/>
    <property type="evidence" value="ECO:0007669"/>
    <property type="project" value="UniProtKB-ARBA"/>
</dbReference>
<feature type="repeat" description="TPR" evidence="1">
    <location>
        <begin position="450"/>
        <end position="483"/>
    </location>
</feature>
<proteinExistence type="predicted"/>
<dbReference type="AlphaFoldDB" id="A0A518B294"/>
<dbReference type="SUPFAM" id="SSF52833">
    <property type="entry name" value="Thioredoxin-like"/>
    <property type="match status" value="1"/>
</dbReference>
<dbReference type="PANTHER" id="PTHR42852:SF13">
    <property type="entry name" value="PROTEIN DIPZ"/>
    <property type="match status" value="1"/>
</dbReference>
<accession>A0A518B294</accession>
<dbReference type="OrthoDB" id="252709at2"/>
<protein>
    <submittedName>
        <fullName evidence="4">Thiol-disulfide oxidoreductase ResA</fullName>
    </submittedName>
</protein>
<dbReference type="Proteomes" id="UP000317093">
    <property type="component" value="Chromosome"/>
</dbReference>
<dbReference type="InterPro" id="IPR036249">
    <property type="entry name" value="Thioredoxin-like_sf"/>
</dbReference>
<feature type="chain" id="PRO_5021783467" evidence="2">
    <location>
        <begin position="25"/>
        <end position="645"/>
    </location>
</feature>
<dbReference type="Gene3D" id="3.40.30.10">
    <property type="entry name" value="Glutaredoxin"/>
    <property type="match status" value="1"/>
</dbReference>
<dbReference type="PANTHER" id="PTHR42852">
    <property type="entry name" value="THIOL:DISULFIDE INTERCHANGE PROTEIN DSBE"/>
    <property type="match status" value="1"/>
</dbReference>
<dbReference type="InterPro" id="IPR011990">
    <property type="entry name" value="TPR-like_helical_dom_sf"/>
</dbReference>
<evidence type="ECO:0000259" key="3">
    <source>
        <dbReference type="PROSITE" id="PS51352"/>
    </source>
</evidence>
<name>A0A518B294_9BACT</name>
<organism evidence="4 5">
    <name type="scientific">Kolteria novifilia</name>
    <dbReference type="NCBI Taxonomy" id="2527975"/>
    <lineage>
        <taxon>Bacteria</taxon>
        <taxon>Pseudomonadati</taxon>
        <taxon>Planctomycetota</taxon>
        <taxon>Planctomycetia</taxon>
        <taxon>Kolteriales</taxon>
        <taxon>Kolteriaceae</taxon>
        <taxon>Kolteria</taxon>
    </lineage>
</organism>
<dbReference type="InterPro" id="IPR013740">
    <property type="entry name" value="Redoxin"/>
</dbReference>
<keyword evidence="2" id="KW-0732">Signal</keyword>
<dbReference type="InterPro" id="IPR019734">
    <property type="entry name" value="TPR_rpt"/>
</dbReference>
<dbReference type="RefSeq" id="WP_145257746.1">
    <property type="nucleotide sequence ID" value="NZ_CP036279.1"/>
</dbReference>
<evidence type="ECO:0000313" key="4">
    <source>
        <dbReference type="EMBL" id="QDU61109.1"/>
    </source>
</evidence>
<feature type="domain" description="Thioredoxin" evidence="3">
    <location>
        <begin position="474"/>
        <end position="641"/>
    </location>
</feature>
<dbReference type="CDD" id="cd02966">
    <property type="entry name" value="TlpA_like_family"/>
    <property type="match status" value="1"/>
</dbReference>
<keyword evidence="1" id="KW-0802">TPR repeat</keyword>
<dbReference type="PROSITE" id="PS51352">
    <property type="entry name" value="THIOREDOXIN_2"/>
    <property type="match status" value="1"/>
</dbReference>
<dbReference type="PROSITE" id="PS50005">
    <property type="entry name" value="TPR"/>
    <property type="match status" value="1"/>
</dbReference>
<dbReference type="GO" id="GO:0016491">
    <property type="term" value="F:oxidoreductase activity"/>
    <property type="evidence" value="ECO:0007669"/>
    <property type="project" value="InterPro"/>
</dbReference>
<dbReference type="InterPro" id="IPR013766">
    <property type="entry name" value="Thioredoxin_domain"/>
</dbReference>
<dbReference type="Gene3D" id="1.25.40.10">
    <property type="entry name" value="Tetratricopeptide repeat domain"/>
    <property type="match status" value="1"/>
</dbReference>
<evidence type="ECO:0000313" key="5">
    <source>
        <dbReference type="Proteomes" id="UP000317093"/>
    </source>
</evidence>
<evidence type="ECO:0000256" key="2">
    <source>
        <dbReference type="SAM" id="SignalP"/>
    </source>
</evidence>
<dbReference type="InterPro" id="IPR050553">
    <property type="entry name" value="Thioredoxin_ResA/DsbE_sf"/>
</dbReference>
<keyword evidence="5" id="KW-1185">Reference proteome</keyword>
<dbReference type="EMBL" id="CP036279">
    <property type="protein sequence ID" value="QDU61109.1"/>
    <property type="molecule type" value="Genomic_DNA"/>
</dbReference>
<dbReference type="Pfam" id="PF08534">
    <property type="entry name" value="Redoxin"/>
    <property type="match status" value="1"/>
</dbReference>